<feature type="region of interest" description="Disordered" evidence="14">
    <location>
        <begin position="1"/>
        <end position="28"/>
    </location>
</feature>
<comment type="function">
    <text evidence="12 13">Required for formation of the rod structure in the basal body of the flagellar apparatus. Together with FliI and FliH, may constitute the export apparatus of flagellin.</text>
</comment>
<keyword evidence="15" id="KW-0969">Cilium</keyword>
<keyword evidence="4 13" id="KW-0813">Transport</keyword>
<evidence type="ECO:0000256" key="1">
    <source>
        <dbReference type="ARBA" id="ARBA00004651"/>
    </source>
</evidence>
<dbReference type="InterPro" id="IPR029025">
    <property type="entry name" value="T3SS_substrate_exporter_C"/>
</dbReference>
<evidence type="ECO:0000256" key="11">
    <source>
        <dbReference type="ARBA" id="ARBA00023225"/>
    </source>
</evidence>
<evidence type="ECO:0000256" key="3">
    <source>
        <dbReference type="ARBA" id="ARBA00021622"/>
    </source>
</evidence>
<evidence type="ECO:0000313" key="15">
    <source>
        <dbReference type="EMBL" id="GAB0058834.1"/>
    </source>
</evidence>
<dbReference type="PANTHER" id="PTHR30531:SF12">
    <property type="entry name" value="FLAGELLAR BIOSYNTHETIC PROTEIN FLHB"/>
    <property type="match status" value="1"/>
</dbReference>
<keyword evidence="11 13" id="KW-1006">Bacterial flagellum protein export</keyword>
<keyword evidence="16" id="KW-1185">Reference proteome</keyword>
<proteinExistence type="inferred from homology"/>
<evidence type="ECO:0000256" key="7">
    <source>
        <dbReference type="ARBA" id="ARBA00022795"/>
    </source>
</evidence>
<evidence type="ECO:0000256" key="4">
    <source>
        <dbReference type="ARBA" id="ARBA00022448"/>
    </source>
</evidence>
<evidence type="ECO:0000256" key="14">
    <source>
        <dbReference type="SAM" id="MobiDB-lite"/>
    </source>
</evidence>
<dbReference type="InterPro" id="IPR006136">
    <property type="entry name" value="FlhB"/>
</dbReference>
<feature type="compositionally biased region" description="Basic and acidic residues" evidence="14">
    <location>
        <begin position="7"/>
        <end position="26"/>
    </location>
</feature>
<evidence type="ECO:0000256" key="2">
    <source>
        <dbReference type="ARBA" id="ARBA00010690"/>
    </source>
</evidence>
<sequence>MAEDADNESKTEDPTGKRLGDARDKGQVASSREVGTALLLLGATGVFFFHGETLWNAFQEKMRFFLSGAISDDLTHHGLSVLLDGVLIGMLIDLAPFMLVLVFMAIFGSLIQHGFLFSWEPLMPKFSKINPWSGLKRLFSKRSLVDLFKSILKMGVISLVVYYSIKGSMEEILGWSATSIEQITFALGKESLSVLWKVSLAFLAFALFDFMYQRYEHMKSLRMTKQEVKDELKQMEGDPLVKSRIRQIQREMAQRRMMAEVPKADVVITNPTHVAVALLYQQGKMAAPKVIAKGRGHVAERIREMARGHRVPIVENPPLARSLFKDVDLDRVIPHDLFKAVAEVLAYVYGLRGMRR</sequence>
<evidence type="ECO:0000256" key="8">
    <source>
        <dbReference type="ARBA" id="ARBA00022927"/>
    </source>
</evidence>
<keyword evidence="15" id="KW-0966">Cell projection</keyword>
<evidence type="ECO:0000256" key="9">
    <source>
        <dbReference type="ARBA" id="ARBA00022989"/>
    </source>
</evidence>
<dbReference type="SUPFAM" id="SSF160544">
    <property type="entry name" value="EscU C-terminal domain-like"/>
    <property type="match status" value="1"/>
</dbReference>
<evidence type="ECO:0000256" key="5">
    <source>
        <dbReference type="ARBA" id="ARBA00022475"/>
    </source>
</evidence>
<feature type="transmembrane region" description="Helical" evidence="13">
    <location>
        <begin position="34"/>
        <end position="54"/>
    </location>
</feature>
<comment type="caution">
    <text evidence="13">Lacks conserved residue(s) required for the propagation of feature annotation.</text>
</comment>
<comment type="caution">
    <text evidence="15">The sequence shown here is derived from an EMBL/GenBank/DDBJ whole genome shotgun (WGS) entry which is preliminary data.</text>
</comment>
<keyword evidence="5 13" id="KW-1003">Cell membrane</keyword>
<gene>
    <name evidence="13 15" type="primary">flhB</name>
    <name evidence="15" type="ORF">SIID45300_03191</name>
</gene>
<dbReference type="RefSeq" id="WP_420906553.1">
    <property type="nucleotide sequence ID" value="NZ_BAAFGK010000005.1"/>
</dbReference>
<dbReference type="Gene3D" id="6.10.250.2080">
    <property type="match status" value="1"/>
</dbReference>
<keyword evidence="10 13" id="KW-0472">Membrane</keyword>
<organism evidence="15 16">
    <name type="scientific">Candidatus Magnetaquiglobus chichijimensis</name>
    <dbReference type="NCBI Taxonomy" id="3141448"/>
    <lineage>
        <taxon>Bacteria</taxon>
        <taxon>Pseudomonadati</taxon>
        <taxon>Pseudomonadota</taxon>
        <taxon>Magnetococcia</taxon>
        <taxon>Magnetococcales</taxon>
        <taxon>Candidatus Magnetaquicoccaceae</taxon>
        <taxon>Candidatus Magnetaquiglobus</taxon>
    </lineage>
</organism>
<comment type="subcellular location">
    <subcellularLocation>
        <location evidence="1">Cell membrane</location>
        <topology evidence="1">Multi-pass membrane protein</topology>
    </subcellularLocation>
</comment>
<dbReference type="Gene3D" id="3.40.1690.10">
    <property type="entry name" value="secretion proteins EscU"/>
    <property type="match status" value="1"/>
</dbReference>
<accession>A0ABQ0CD80</accession>
<evidence type="ECO:0000256" key="12">
    <source>
        <dbReference type="ARBA" id="ARBA00025078"/>
    </source>
</evidence>
<name>A0ABQ0CD80_9PROT</name>
<keyword evidence="6 13" id="KW-0812">Transmembrane</keyword>
<evidence type="ECO:0000256" key="10">
    <source>
        <dbReference type="ARBA" id="ARBA00023136"/>
    </source>
</evidence>
<dbReference type="InterPro" id="IPR006135">
    <property type="entry name" value="T3SS_substrate_exporter"/>
</dbReference>
<dbReference type="PANTHER" id="PTHR30531">
    <property type="entry name" value="FLAGELLAR BIOSYNTHETIC PROTEIN FLHB"/>
    <property type="match status" value="1"/>
</dbReference>
<dbReference type="NCBIfam" id="TIGR00328">
    <property type="entry name" value="flhB"/>
    <property type="match status" value="1"/>
</dbReference>
<dbReference type="Pfam" id="PF01312">
    <property type="entry name" value="Bac_export_2"/>
    <property type="match status" value="1"/>
</dbReference>
<keyword evidence="7 13" id="KW-1005">Bacterial flagellum biogenesis</keyword>
<keyword evidence="8 13" id="KW-0653">Protein transport</keyword>
<dbReference type="EMBL" id="BAAFGK010000005">
    <property type="protein sequence ID" value="GAB0058834.1"/>
    <property type="molecule type" value="Genomic_DNA"/>
</dbReference>
<keyword evidence="15" id="KW-0282">Flagellum</keyword>
<dbReference type="Proteomes" id="UP001628193">
    <property type="component" value="Unassembled WGS sequence"/>
</dbReference>
<evidence type="ECO:0000313" key="16">
    <source>
        <dbReference type="Proteomes" id="UP001628193"/>
    </source>
</evidence>
<comment type="similarity">
    <text evidence="2 13">Belongs to the type III secretion exporter family.</text>
</comment>
<reference evidence="15 16" key="1">
    <citation type="submission" date="2024-09" db="EMBL/GenBank/DDBJ databases">
        <title>Draft genome sequence of Candidatus Magnetaquicoccaceae bacterium FCR-1.</title>
        <authorList>
            <person name="Shimoshige H."/>
            <person name="Shimamura S."/>
            <person name="Taoka A."/>
            <person name="Kobayashi H."/>
            <person name="Maekawa T."/>
        </authorList>
    </citation>
    <scope>NUCLEOTIDE SEQUENCE [LARGE SCALE GENOMIC DNA]</scope>
    <source>
        <strain evidence="15 16">FCR-1</strain>
    </source>
</reference>
<protein>
    <recommendedName>
        <fullName evidence="3 13">Flagellar biosynthetic protein FlhB</fullName>
    </recommendedName>
</protein>
<keyword evidence="9 13" id="KW-1133">Transmembrane helix</keyword>
<dbReference type="PRINTS" id="PR00950">
    <property type="entry name" value="TYPE3IMSPROT"/>
</dbReference>
<evidence type="ECO:0000256" key="13">
    <source>
        <dbReference type="RuleBase" id="RU364091"/>
    </source>
</evidence>
<evidence type="ECO:0000256" key="6">
    <source>
        <dbReference type="ARBA" id="ARBA00022692"/>
    </source>
</evidence>